<evidence type="ECO:0000313" key="8">
    <source>
        <dbReference type="EMBL" id="MEQ2173741.1"/>
    </source>
</evidence>
<keyword evidence="9" id="KW-1185">Reference proteome</keyword>
<dbReference type="Gene3D" id="2.60.40.60">
    <property type="entry name" value="Cadherins"/>
    <property type="match status" value="2"/>
</dbReference>
<keyword evidence="6" id="KW-1133">Transmembrane helix</keyword>
<keyword evidence="4 6" id="KW-0472">Membrane</keyword>
<name>A0ABV0NRU2_9TELE</name>
<evidence type="ECO:0000256" key="6">
    <source>
        <dbReference type="SAM" id="Phobius"/>
    </source>
</evidence>
<dbReference type="InterPro" id="IPR020894">
    <property type="entry name" value="Cadherin_CS"/>
</dbReference>
<dbReference type="SUPFAM" id="SSF49313">
    <property type="entry name" value="Cadherin-like"/>
    <property type="match status" value="2"/>
</dbReference>
<organism evidence="8 9">
    <name type="scientific">Goodea atripinnis</name>
    <dbReference type="NCBI Taxonomy" id="208336"/>
    <lineage>
        <taxon>Eukaryota</taxon>
        <taxon>Metazoa</taxon>
        <taxon>Chordata</taxon>
        <taxon>Craniata</taxon>
        <taxon>Vertebrata</taxon>
        <taxon>Euteleostomi</taxon>
        <taxon>Actinopterygii</taxon>
        <taxon>Neopterygii</taxon>
        <taxon>Teleostei</taxon>
        <taxon>Neoteleostei</taxon>
        <taxon>Acanthomorphata</taxon>
        <taxon>Ovalentaria</taxon>
        <taxon>Atherinomorphae</taxon>
        <taxon>Cyprinodontiformes</taxon>
        <taxon>Goodeidae</taxon>
        <taxon>Goodea</taxon>
    </lineage>
</organism>
<evidence type="ECO:0000256" key="2">
    <source>
        <dbReference type="ARBA" id="ARBA00022737"/>
    </source>
</evidence>
<dbReference type="CDD" id="cd11304">
    <property type="entry name" value="Cadherin_repeat"/>
    <property type="match status" value="1"/>
</dbReference>
<dbReference type="PANTHER" id="PTHR24027">
    <property type="entry name" value="CADHERIN-23"/>
    <property type="match status" value="1"/>
</dbReference>
<proteinExistence type="predicted"/>
<keyword evidence="6" id="KW-0812">Transmembrane</keyword>
<dbReference type="InterPro" id="IPR002126">
    <property type="entry name" value="Cadherin-like_dom"/>
</dbReference>
<dbReference type="Proteomes" id="UP001476798">
    <property type="component" value="Unassembled WGS sequence"/>
</dbReference>
<evidence type="ECO:0000259" key="7">
    <source>
        <dbReference type="PROSITE" id="PS50268"/>
    </source>
</evidence>
<reference evidence="8 9" key="1">
    <citation type="submission" date="2021-06" db="EMBL/GenBank/DDBJ databases">
        <authorList>
            <person name="Palmer J.M."/>
        </authorList>
    </citation>
    <scope>NUCLEOTIDE SEQUENCE [LARGE SCALE GENOMIC DNA]</scope>
    <source>
        <strain evidence="8 9">GA_2019</strain>
        <tissue evidence="8">Muscle</tissue>
    </source>
</reference>
<dbReference type="PROSITE" id="PS50268">
    <property type="entry name" value="CADHERIN_2"/>
    <property type="match status" value="1"/>
</dbReference>
<keyword evidence="2" id="KW-0677">Repeat</keyword>
<feature type="domain" description="Cadherin" evidence="7">
    <location>
        <begin position="36"/>
        <end position="83"/>
    </location>
</feature>
<evidence type="ECO:0000256" key="4">
    <source>
        <dbReference type="ARBA" id="ARBA00023136"/>
    </source>
</evidence>
<dbReference type="PANTHER" id="PTHR24027:SF438">
    <property type="entry name" value="CADHERIN 23"/>
    <property type="match status" value="1"/>
</dbReference>
<keyword evidence="3 5" id="KW-0106">Calcium</keyword>
<evidence type="ECO:0000256" key="1">
    <source>
        <dbReference type="ARBA" id="ARBA00004370"/>
    </source>
</evidence>
<sequence length="129" mass="14462">MMCFAFYLFTHCQFLEVLWLLVAFAMLGFRNLKCLVTLIAPLDFEVSREYYLSVEGSRGKSSLSDITTVIINVTDMNDNAPVFKQGVYSTEILEDLTPGSLIMKVRTKCNRIQPGHAGDTIQAESNANI</sequence>
<comment type="caution">
    <text evidence="8">The sequence shown here is derived from an EMBL/GenBank/DDBJ whole genome shotgun (WGS) entry which is preliminary data.</text>
</comment>
<dbReference type="InterPro" id="IPR039808">
    <property type="entry name" value="Cadherin"/>
</dbReference>
<protein>
    <recommendedName>
        <fullName evidence="7">Cadherin domain-containing protein</fullName>
    </recommendedName>
</protein>
<dbReference type="PROSITE" id="PS00232">
    <property type="entry name" value="CADHERIN_1"/>
    <property type="match status" value="1"/>
</dbReference>
<accession>A0ABV0NRU2</accession>
<gene>
    <name evidence="8" type="ORF">GOODEAATRI_000523</name>
</gene>
<dbReference type="InterPro" id="IPR015919">
    <property type="entry name" value="Cadherin-like_sf"/>
</dbReference>
<comment type="subcellular location">
    <subcellularLocation>
        <location evidence="1">Membrane</location>
    </subcellularLocation>
</comment>
<evidence type="ECO:0000256" key="3">
    <source>
        <dbReference type="ARBA" id="ARBA00022837"/>
    </source>
</evidence>
<dbReference type="PRINTS" id="PR00205">
    <property type="entry name" value="CADHERIN"/>
</dbReference>
<evidence type="ECO:0000256" key="5">
    <source>
        <dbReference type="PROSITE-ProRule" id="PRU00043"/>
    </source>
</evidence>
<evidence type="ECO:0000313" key="9">
    <source>
        <dbReference type="Proteomes" id="UP001476798"/>
    </source>
</evidence>
<dbReference type="EMBL" id="JAHRIO010049990">
    <property type="protein sequence ID" value="MEQ2173741.1"/>
    <property type="molecule type" value="Genomic_DNA"/>
</dbReference>
<feature type="transmembrane region" description="Helical" evidence="6">
    <location>
        <begin position="6"/>
        <end position="29"/>
    </location>
</feature>